<dbReference type="InterPro" id="IPR000719">
    <property type="entry name" value="Prot_kinase_dom"/>
</dbReference>
<keyword evidence="4" id="KW-0067">ATP-binding</keyword>
<dbReference type="PROSITE" id="PS00108">
    <property type="entry name" value="PROTEIN_KINASE_ST"/>
    <property type="match status" value="1"/>
</dbReference>
<dbReference type="PANTHER" id="PTHR44329:SF288">
    <property type="entry name" value="MITOGEN-ACTIVATED PROTEIN KINASE KINASE KINASE 20"/>
    <property type="match status" value="1"/>
</dbReference>
<dbReference type="PANTHER" id="PTHR44329">
    <property type="entry name" value="SERINE/THREONINE-PROTEIN KINASE TNNI3K-RELATED"/>
    <property type="match status" value="1"/>
</dbReference>
<dbReference type="AlphaFoldDB" id="A0A7Y7WP04"/>
<dbReference type="InterPro" id="IPR008271">
    <property type="entry name" value="Ser/Thr_kinase_AS"/>
</dbReference>
<evidence type="ECO:0000256" key="4">
    <source>
        <dbReference type="ARBA" id="ARBA00022840"/>
    </source>
</evidence>
<dbReference type="Proteomes" id="UP000522864">
    <property type="component" value="Unassembled WGS sequence"/>
</dbReference>
<dbReference type="SUPFAM" id="SSF56112">
    <property type="entry name" value="Protein kinase-like (PK-like)"/>
    <property type="match status" value="1"/>
</dbReference>
<dbReference type="RefSeq" id="WP_177095791.1">
    <property type="nucleotide sequence ID" value="NZ_JACAOS010000001.1"/>
</dbReference>
<evidence type="ECO:0000313" key="7">
    <source>
        <dbReference type="Proteomes" id="UP000522864"/>
    </source>
</evidence>
<comment type="caution">
    <text evidence="6">The sequence shown here is derived from an EMBL/GenBank/DDBJ whole genome shotgun (WGS) entry which is preliminary data.</text>
</comment>
<reference evidence="6 7" key="1">
    <citation type="submission" date="2020-04" db="EMBL/GenBank/DDBJ databases">
        <title>Molecular characterization of pseudomonads from Agaricus bisporus reveal novel blotch 2 pathogens in Western Europe.</title>
        <authorList>
            <person name="Taparia T."/>
            <person name="Krijger M."/>
            <person name="Haynes E."/>
            <person name="Elpinstone J.G."/>
            <person name="Noble R."/>
            <person name="Van Der Wolf J."/>
        </authorList>
    </citation>
    <scope>NUCLEOTIDE SEQUENCE [LARGE SCALE GENOMIC DNA]</scope>
    <source>
        <strain evidence="6 7">G9001</strain>
    </source>
</reference>
<sequence>MNDEPNAAYRLEGIDLEDGWIVGKRIVTGSEGGGSGGFFSVSYEVRRNGQEAFLKAFDIVKALQIAAQQGKTLITALQEQAQAFNFETALHDLCLGAKMRRVVKILAHGQAIVPRLENEQIFQIPYMIMELADGGDVRGYIGKTLAIDMALKLTYLKDVASGILQLHKAKVAHQDLKPSNVMVFGNEMAKVGDLGRASSQDLPSLHDSSSIAGDWNYAPPEQLFQHPLVDWMDRRMRCDLYQFASVVTFVFFGTTVNLELISRLPNHVKPFAWQGESSSYSNSLPFFINAFDEALIDWEKLCPEWLSSSLIDIIRQCGTPDYTQRGCRKTLRQSVPTLGLDRFVSELQRLILRASIEARNTSSKQADSQ</sequence>
<dbReference type="GO" id="GO:0005524">
    <property type="term" value="F:ATP binding"/>
    <property type="evidence" value="ECO:0007669"/>
    <property type="project" value="UniProtKB-KW"/>
</dbReference>
<feature type="domain" description="Protein kinase" evidence="5">
    <location>
        <begin position="27"/>
        <end position="338"/>
    </location>
</feature>
<keyword evidence="2" id="KW-0547">Nucleotide-binding</keyword>
<gene>
    <name evidence="6" type="ORF">HX830_09365</name>
</gene>
<evidence type="ECO:0000313" key="6">
    <source>
        <dbReference type="EMBL" id="NWB85089.1"/>
    </source>
</evidence>
<keyword evidence="1" id="KW-0808">Transferase</keyword>
<dbReference type="GO" id="GO:0004674">
    <property type="term" value="F:protein serine/threonine kinase activity"/>
    <property type="evidence" value="ECO:0007669"/>
    <property type="project" value="TreeGrafter"/>
</dbReference>
<dbReference type="Gene3D" id="1.10.510.10">
    <property type="entry name" value="Transferase(Phosphotransferase) domain 1"/>
    <property type="match status" value="1"/>
</dbReference>
<evidence type="ECO:0000259" key="5">
    <source>
        <dbReference type="PROSITE" id="PS50011"/>
    </source>
</evidence>
<accession>A0A7Y7WP04</accession>
<keyword evidence="3 6" id="KW-0418">Kinase</keyword>
<dbReference type="SMART" id="SM00220">
    <property type="entry name" value="S_TKc"/>
    <property type="match status" value="1"/>
</dbReference>
<dbReference type="InterPro" id="IPR051681">
    <property type="entry name" value="Ser/Thr_Kinases-Pseudokinases"/>
</dbReference>
<organism evidence="6 7">
    <name type="scientific">Pseudomonas gingeri</name>
    <dbReference type="NCBI Taxonomy" id="117681"/>
    <lineage>
        <taxon>Bacteria</taxon>
        <taxon>Pseudomonadati</taxon>
        <taxon>Pseudomonadota</taxon>
        <taxon>Gammaproteobacteria</taxon>
        <taxon>Pseudomonadales</taxon>
        <taxon>Pseudomonadaceae</taxon>
        <taxon>Pseudomonas</taxon>
    </lineage>
</organism>
<proteinExistence type="predicted"/>
<dbReference type="EMBL" id="JACAQA010000005">
    <property type="protein sequence ID" value="NWB85089.1"/>
    <property type="molecule type" value="Genomic_DNA"/>
</dbReference>
<evidence type="ECO:0000256" key="2">
    <source>
        <dbReference type="ARBA" id="ARBA00022741"/>
    </source>
</evidence>
<dbReference type="PROSITE" id="PS50011">
    <property type="entry name" value="PROTEIN_KINASE_DOM"/>
    <property type="match status" value="1"/>
</dbReference>
<evidence type="ECO:0000256" key="1">
    <source>
        <dbReference type="ARBA" id="ARBA00022679"/>
    </source>
</evidence>
<evidence type="ECO:0000256" key="3">
    <source>
        <dbReference type="ARBA" id="ARBA00022777"/>
    </source>
</evidence>
<dbReference type="InterPro" id="IPR011009">
    <property type="entry name" value="Kinase-like_dom_sf"/>
</dbReference>
<name>A0A7Y7WP04_9PSED</name>
<protein>
    <submittedName>
        <fullName evidence="6">Protein kinase</fullName>
    </submittedName>
</protein>
<dbReference type="Pfam" id="PF00069">
    <property type="entry name" value="Pkinase"/>
    <property type="match status" value="1"/>
</dbReference>